<dbReference type="EMBL" id="LRBV02000006">
    <property type="status" value="NOT_ANNOTATED_CDS"/>
    <property type="molecule type" value="Genomic_DNA"/>
</dbReference>
<evidence type="ECO:0000313" key="2">
    <source>
        <dbReference type="EnsemblPlants" id="QL06p052381:mrna:CDS:3"/>
    </source>
</evidence>
<organism evidence="2 3">
    <name type="scientific">Quercus lobata</name>
    <name type="common">Valley oak</name>
    <dbReference type="NCBI Taxonomy" id="97700"/>
    <lineage>
        <taxon>Eukaryota</taxon>
        <taxon>Viridiplantae</taxon>
        <taxon>Streptophyta</taxon>
        <taxon>Embryophyta</taxon>
        <taxon>Tracheophyta</taxon>
        <taxon>Spermatophyta</taxon>
        <taxon>Magnoliopsida</taxon>
        <taxon>eudicotyledons</taxon>
        <taxon>Gunneridae</taxon>
        <taxon>Pentapetalae</taxon>
        <taxon>rosids</taxon>
        <taxon>fabids</taxon>
        <taxon>Fagales</taxon>
        <taxon>Fagaceae</taxon>
        <taxon>Quercus</taxon>
    </lineage>
</organism>
<proteinExistence type="predicted"/>
<dbReference type="Pfam" id="PF03478">
    <property type="entry name" value="Beta-prop_KIB1-4"/>
    <property type="match status" value="1"/>
</dbReference>
<dbReference type="PANTHER" id="PTHR47123:SF28">
    <property type="entry name" value="F-BOX DOMAIN-CONTAINING PROTEIN"/>
    <property type="match status" value="1"/>
</dbReference>
<sequence>MDDGERVEWSELPKELLPTIGKNLDTRIDIVRFRSVCNTWRSSIPLFHTYSPRFPLIFPSPYPAPIPIRTPAYLCQSTVYRLQRLNPSSTSSNKSWLIKVEQDSNSGGKFRLFDPISNRRTRYPNKTLNLFDFRVVELTKAYTLRYQVRVGLSTSTNEIEQVLSVSDISIFGVNKVVMFPNSPWTNVNASAAFVIFNDGKLGFAKSGDEELILVDRNSFDYDDIIVYKGQFYVINSLGIVSWIDHSSLKLVQFLPPLCGLGSQKHLVESCGALYVVDRYLDRERRRVENDAFYMGGEDCAESIGFKVYRFDEEWGRWELKESLGDRAFVLGNGCCFSVMAKELSGYKRNCIYFTDQYETRVFSLEDNSVGYLSYFEDSYPSWPLPNLL</sequence>
<dbReference type="Gramene" id="QL06p052381:mrna">
    <property type="protein sequence ID" value="QL06p052381:mrna:CDS:3"/>
    <property type="gene ID" value="QL06p052381"/>
</dbReference>
<dbReference type="Proteomes" id="UP000594261">
    <property type="component" value="Chromosome 6"/>
</dbReference>
<dbReference type="InterPro" id="IPR051304">
    <property type="entry name" value="SCF_F-box_domain"/>
</dbReference>
<name>A0A7N2M023_QUELO</name>
<reference evidence="2" key="2">
    <citation type="submission" date="2021-01" db="UniProtKB">
        <authorList>
            <consortium name="EnsemblPlants"/>
        </authorList>
    </citation>
    <scope>IDENTIFICATION</scope>
</reference>
<dbReference type="Gene3D" id="1.20.1280.50">
    <property type="match status" value="1"/>
</dbReference>
<dbReference type="InParanoid" id="A0A7N2M023"/>
<evidence type="ECO:0000313" key="3">
    <source>
        <dbReference type="Proteomes" id="UP000594261"/>
    </source>
</evidence>
<dbReference type="AlphaFoldDB" id="A0A7N2M023"/>
<dbReference type="OMA" id="FRIECAT"/>
<dbReference type="PANTHER" id="PTHR47123">
    <property type="entry name" value="F-BOX PROTEIN SKIP23"/>
    <property type="match status" value="1"/>
</dbReference>
<keyword evidence="3" id="KW-1185">Reference proteome</keyword>
<dbReference type="InterPro" id="IPR005174">
    <property type="entry name" value="KIB1-4_b-propeller"/>
</dbReference>
<evidence type="ECO:0000259" key="1">
    <source>
        <dbReference type="Pfam" id="PF03478"/>
    </source>
</evidence>
<protein>
    <recommendedName>
        <fullName evidence="1">KIB1-4 beta-propeller domain-containing protein</fullName>
    </recommendedName>
</protein>
<dbReference type="EnsemblPlants" id="QL06p052381:mrna">
    <property type="protein sequence ID" value="QL06p052381:mrna:CDS:3"/>
    <property type="gene ID" value="QL06p052381"/>
</dbReference>
<accession>A0A7N2M023</accession>
<reference evidence="2 3" key="1">
    <citation type="journal article" date="2016" name="G3 (Bethesda)">
        <title>First Draft Assembly and Annotation of the Genome of a California Endemic Oak Quercus lobata Nee (Fagaceae).</title>
        <authorList>
            <person name="Sork V.L."/>
            <person name="Fitz-Gibbon S.T."/>
            <person name="Puiu D."/>
            <person name="Crepeau M."/>
            <person name="Gugger P.F."/>
            <person name="Sherman R."/>
            <person name="Stevens K."/>
            <person name="Langley C.H."/>
            <person name="Pellegrini M."/>
            <person name="Salzberg S.L."/>
        </authorList>
    </citation>
    <scope>NUCLEOTIDE SEQUENCE [LARGE SCALE GENOMIC DNA]</scope>
    <source>
        <strain evidence="2 3">cv. SW786</strain>
    </source>
</reference>
<feature type="domain" description="KIB1-4 beta-propeller" evidence="1">
    <location>
        <begin position="88"/>
        <end position="362"/>
    </location>
</feature>